<comment type="caution">
    <text evidence="1">The sequence shown here is derived from an EMBL/GenBank/DDBJ whole genome shotgun (WGS) entry which is preliminary data.</text>
</comment>
<name>A0ACB8CX21_DERSI</name>
<reference evidence="1" key="1">
    <citation type="submission" date="2020-05" db="EMBL/GenBank/DDBJ databases">
        <title>Large-scale comparative analyses of tick genomes elucidate their genetic diversity and vector capacities.</title>
        <authorList>
            <person name="Jia N."/>
            <person name="Wang J."/>
            <person name="Shi W."/>
            <person name="Du L."/>
            <person name="Sun Y."/>
            <person name="Zhan W."/>
            <person name="Jiang J."/>
            <person name="Wang Q."/>
            <person name="Zhang B."/>
            <person name="Ji P."/>
            <person name="Sakyi L.B."/>
            <person name="Cui X."/>
            <person name="Yuan T."/>
            <person name="Jiang B."/>
            <person name="Yang W."/>
            <person name="Lam T.T.-Y."/>
            <person name="Chang Q."/>
            <person name="Ding S."/>
            <person name="Wang X."/>
            <person name="Zhu J."/>
            <person name="Ruan X."/>
            <person name="Zhao L."/>
            <person name="Wei J."/>
            <person name="Que T."/>
            <person name="Du C."/>
            <person name="Cheng J."/>
            <person name="Dai P."/>
            <person name="Han X."/>
            <person name="Huang E."/>
            <person name="Gao Y."/>
            <person name="Liu J."/>
            <person name="Shao H."/>
            <person name="Ye R."/>
            <person name="Li L."/>
            <person name="Wei W."/>
            <person name="Wang X."/>
            <person name="Wang C."/>
            <person name="Yang T."/>
            <person name="Huo Q."/>
            <person name="Li W."/>
            <person name="Guo W."/>
            <person name="Chen H."/>
            <person name="Zhou L."/>
            <person name="Ni X."/>
            <person name="Tian J."/>
            <person name="Zhou Y."/>
            <person name="Sheng Y."/>
            <person name="Liu T."/>
            <person name="Pan Y."/>
            <person name="Xia L."/>
            <person name="Li J."/>
            <person name="Zhao F."/>
            <person name="Cao W."/>
        </authorList>
    </citation>
    <scope>NUCLEOTIDE SEQUENCE</scope>
    <source>
        <strain evidence="1">Dsil-2018</strain>
    </source>
</reference>
<accession>A0ACB8CX21</accession>
<keyword evidence="2" id="KW-1185">Reference proteome</keyword>
<protein>
    <submittedName>
        <fullName evidence="1">Uncharacterized protein</fullName>
    </submittedName>
</protein>
<evidence type="ECO:0000313" key="2">
    <source>
        <dbReference type="Proteomes" id="UP000821865"/>
    </source>
</evidence>
<gene>
    <name evidence="1" type="ORF">HPB49_011032</name>
</gene>
<dbReference type="Proteomes" id="UP000821865">
    <property type="component" value="Chromosome 4"/>
</dbReference>
<dbReference type="EMBL" id="CM023473">
    <property type="protein sequence ID" value="KAH7953676.1"/>
    <property type="molecule type" value="Genomic_DNA"/>
</dbReference>
<sequence>MRLPFHTLNKSKEGQVDSIIKGAYKEALGLPVGTPTDKLLEIGVHNTYAELKAATLISRRNRLSQRRSGREILIRAGIPPHPQSLDEVLVDIAEAVRRNISVAPIPKNMTKYRRNKRER</sequence>
<evidence type="ECO:0000313" key="1">
    <source>
        <dbReference type="EMBL" id="KAH7953676.1"/>
    </source>
</evidence>
<proteinExistence type="predicted"/>
<organism evidence="1 2">
    <name type="scientific">Dermacentor silvarum</name>
    <name type="common">Tick</name>
    <dbReference type="NCBI Taxonomy" id="543639"/>
    <lineage>
        <taxon>Eukaryota</taxon>
        <taxon>Metazoa</taxon>
        <taxon>Ecdysozoa</taxon>
        <taxon>Arthropoda</taxon>
        <taxon>Chelicerata</taxon>
        <taxon>Arachnida</taxon>
        <taxon>Acari</taxon>
        <taxon>Parasitiformes</taxon>
        <taxon>Ixodida</taxon>
        <taxon>Ixodoidea</taxon>
        <taxon>Ixodidae</taxon>
        <taxon>Rhipicephalinae</taxon>
        <taxon>Dermacentor</taxon>
    </lineage>
</organism>